<dbReference type="PRINTS" id="PR00080">
    <property type="entry name" value="SDRFAMILY"/>
</dbReference>
<dbReference type="PANTHER" id="PTHR43639:SF1">
    <property type="entry name" value="SHORT-CHAIN DEHYDROGENASE_REDUCTASE FAMILY PROTEIN"/>
    <property type="match status" value="1"/>
</dbReference>
<dbReference type="AlphaFoldDB" id="A0A839TIA0"/>
<dbReference type="GO" id="GO:0008206">
    <property type="term" value="P:bile acid metabolic process"/>
    <property type="evidence" value="ECO:0007669"/>
    <property type="project" value="UniProtKB-ARBA"/>
</dbReference>
<name>A0A839TIA0_9BACL</name>
<dbReference type="Gene3D" id="3.40.50.720">
    <property type="entry name" value="NAD(P)-binding Rossmann-like Domain"/>
    <property type="match status" value="1"/>
</dbReference>
<dbReference type="InterPro" id="IPR002347">
    <property type="entry name" value="SDR_fam"/>
</dbReference>
<organism evidence="3 4">
    <name type="scientific">Paenibacillus rhizosphaerae</name>
    <dbReference type="NCBI Taxonomy" id="297318"/>
    <lineage>
        <taxon>Bacteria</taxon>
        <taxon>Bacillati</taxon>
        <taxon>Bacillota</taxon>
        <taxon>Bacilli</taxon>
        <taxon>Bacillales</taxon>
        <taxon>Paenibacillaceae</taxon>
        <taxon>Paenibacillus</taxon>
    </lineage>
</organism>
<keyword evidence="2 3" id="KW-0560">Oxidoreductase</keyword>
<dbReference type="InterPro" id="IPR036291">
    <property type="entry name" value="NAD(P)-bd_dom_sf"/>
</dbReference>
<evidence type="ECO:0000256" key="1">
    <source>
        <dbReference type="ARBA" id="ARBA00006484"/>
    </source>
</evidence>
<protein>
    <submittedName>
        <fullName evidence="3">3-oxoacyl-[acyl-carrier protein] reductase</fullName>
        <ecNumber evidence="3">1.1.1.100</ecNumber>
    </submittedName>
</protein>
<dbReference type="Proteomes" id="UP000517523">
    <property type="component" value="Unassembled WGS sequence"/>
</dbReference>
<dbReference type="SUPFAM" id="SSF51735">
    <property type="entry name" value="NAD(P)-binding Rossmann-fold domains"/>
    <property type="match status" value="1"/>
</dbReference>
<reference evidence="3 4" key="1">
    <citation type="submission" date="2020-08" db="EMBL/GenBank/DDBJ databases">
        <title>Genomic Encyclopedia of Type Strains, Phase III (KMG-III): the genomes of soil and plant-associated and newly described type strains.</title>
        <authorList>
            <person name="Whitman W."/>
        </authorList>
    </citation>
    <scope>NUCLEOTIDE SEQUENCE [LARGE SCALE GENOMIC DNA]</scope>
    <source>
        <strain evidence="3 4">CECT 5831</strain>
    </source>
</reference>
<dbReference type="EMBL" id="JACHXJ010000001">
    <property type="protein sequence ID" value="MBB3125490.1"/>
    <property type="molecule type" value="Genomic_DNA"/>
</dbReference>
<dbReference type="FunFam" id="3.40.50.720:FF:000084">
    <property type="entry name" value="Short-chain dehydrogenase reductase"/>
    <property type="match status" value="1"/>
</dbReference>
<sequence length="250" mass="25924">MKKLTGKTAIVTGASKGIGAGIAKALAGAGAAVIVNYSTSKEAADRLVGDIRSDGGQAVAIEGNVALATDVRRMFAKAKEAFGSVDILVNNAGVYRFEPIEDVTEVEFHREINTNVLGTILAIQEALKYFPAEGGSIINIGSIASENPVPDSVLYASTKGAVDTLTLALANELGHRNIRVNTVSPGHTETDGTHQIGLVGSERADQLASETPLGGRLGQPDDIAPTVVFLASDDAKWLTGERIHASGGIH</sequence>
<evidence type="ECO:0000313" key="4">
    <source>
        <dbReference type="Proteomes" id="UP000517523"/>
    </source>
</evidence>
<dbReference type="EC" id="1.1.1.100" evidence="3"/>
<dbReference type="InterPro" id="IPR020904">
    <property type="entry name" value="Sc_DH/Rdtase_CS"/>
</dbReference>
<dbReference type="Pfam" id="PF13561">
    <property type="entry name" value="adh_short_C2"/>
    <property type="match status" value="1"/>
</dbReference>
<comment type="caution">
    <text evidence="3">The sequence shown here is derived from an EMBL/GenBank/DDBJ whole genome shotgun (WGS) entry which is preliminary data.</text>
</comment>
<dbReference type="PANTHER" id="PTHR43639">
    <property type="entry name" value="OXIDOREDUCTASE, SHORT-CHAIN DEHYDROGENASE/REDUCTASE FAMILY (AFU_ORTHOLOGUE AFUA_5G02870)"/>
    <property type="match status" value="1"/>
</dbReference>
<gene>
    <name evidence="3" type="ORF">FHS19_000144</name>
</gene>
<dbReference type="PRINTS" id="PR00081">
    <property type="entry name" value="GDHRDH"/>
</dbReference>
<dbReference type="NCBIfam" id="NF005559">
    <property type="entry name" value="PRK07231.1"/>
    <property type="match status" value="1"/>
</dbReference>
<dbReference type="PROSITE" id="PS00061">
    <property type="entry name" value="ADH_SHORT"/>
    <property type="match status" value="1"/>
</dbReference>
<dbReference type="GO" id="GO:0004316">
    <property type="term" value="F:3-oxoacyl-[acyl-carrier-protein] reductase (NADPH) activity"/>
    <property type="evidence" value="ECO:0007669"/>
    <property type="project" value="UniProtKB-EC"/>
</dbReference>
<comment type="similarity">
    <text evidence="1">Belongs to the short-chain dehydrogenases/reductases (SDR) family.</text>
</comment>
<proteinExistence type="inferred from homology"/>
<evidence type="ECO:0000313" key="3">
    <source>
        <dbReference type="EMBL" id="MBB3125490.1"/>
    </source>
</evidence>
<evidence type="ECO:0000256" key="2">
    <source>
        <dbReference type="ARBA" id="ARBA00023002"/>
    </source>
</evidence>
<accession>A0A839TIA0</accession>
<dbReference type="RefSeq" id="WP_183577224.1">
    <property type="nucleotide sequence ID" value="NZ_JACHXJ010000001.1"/>
</dbReference>